<dbReference type="AlphaFoldDB" id="A0A939FIQ7"/>
<feature type="transmembrane region" description="Helical" evidence="1">
    <location>
        <begin position="52"/>
        <end position="71"/>
    </location>
</feature>
<proteinExistence type="predicted"/>
<name>A0A939FIQ7_9ACTN</name>
<organism evidence="2 3">
    <name type="scientific">Streptomyces triculaminicus</name>
    <dbReference type="NCBI Taxonomy" id="2816232"/>
    <lineage>
        <taxon>Bacteria</taxon>
        <taxon>Bacillati</taxon>
        <taxon>Actinomycetota</taxon>
        <taxon>Actinomycetes</taxon>
        <taxon>Kitasatosporales</taxon>
        <taxon>Streptomycetaceae</taxon>
        <taxon>Streptomyces</taxon>
    </lineage>
</organism>
<sequence length="163" mass="18215">MTPRTTTVRIPRQRRGRRSSEPFVIVVPERIPLSHELLFFIGRKLWAHRRGLLPLLLALAVLLTTALLHAMAWWSGLVLAPVAAAPLVWLVTVHRRYPTERATVRFWRVALALLSTTALAWAAMAAAFGPLTGPLGGWWLALVIAAHLVWFVARPLPASKETR</sequence>
<reference evidence="2" key="1">
    <citation type="submission" date="2021-03" db="EMBL/GenBank/DDBJ databases">
        <title>Streptomyces strains.</title>
        <authorList>
            <person name="Lund M.B."/>
            <person name="Toerring T."/>
        </authorList>
    </citation>
    <scope>NUCLEOTIDE SEQUENCE</scope>
    <source>
        <strain evidence="2">JCM 4242</strain>
    </source>
</reference>
<keyword evidence="1" id="KW-0812">Transmembrane</keyword>
<keyword evidence="1" id="KW-0472">Membrane</keyword>
<gene>
    <name evidence="2" type="ORF">J1792_08455</name>
</gene>
<keyword evidence="1" id="KW-1133">Transmembrane helix</keyword>
<accession>A0A939FIQ7</accession>
<evidence type="ECO:0000313" key="3">
    <source>
        <dbReference type="Proteomes" id="UP000664781"/>
    </source>
</evidence>
<keyword evidence="3" id="KW-1185">Reference proteome</keyword>
<dbReference type="EMBL" id="JAFMOF010000001">
    <property type="protein sequence ID" value="MBO0652816.1"/>
    <property type="molecule type" value="Genomic_DNA"/>
</dbReference>
<feature type="transmembrane region" description="Helical" evidence="1">
    <location>
        <begin position="135"/>
        <end position="153"/>
    </location>
</feature>
<comment type="caution">
    <text evidence="2">The sequence shown here is derived from an EMBL/GenBank/DDBJ whole genome shotgun (WGS) entry which is preliminary data.</text>
</comment>
<feature type="transmembrane region" description="Helical" evidence="1">
    <location>
        <begin position="77"/>
        <end position="94"/>
    </location>
</feature>
<evidence type="ECO:0000256" key="1">
    <source>
        <dbReference type="SAM" id="Phobius"/>
    </source>
</evidence>
<protein>
    <submittedName>
        <fullName evidence="2">Uncharacterized protein</fullName>
    </submittedName>
</protein>
<evidence type="ECO:0000313" key="2">
    <source>
        <dbReference type="EMBL" id="MBO0652816.1"/>
    </source>
</evidence>
<dbReference type="Proteomes" id="UP000664781">
    <property type="component" value="Unassembled WGS sequence"/>
</dbReference>
<feature type="transmembrane region" description="Helical" evidence="1">
    <location>
        <begin position="106"/>
        <end position="129"/>
    </location>
</feature>